<dbReference type="InterPro" id="IPR050487">
    <property type="entry name" value="FtsQ_DivIB"/>
</dbReference>
<comment type="subcellular location">
    <subcellularLocation>
        <location evidence="8">Cell membrane</location>
        <topology evidence="8">Single-pass type II membrane protein</topology>
    </subcellularLocation>
    <subcellularLocation>
        <location evidence="1">Membrane</location>
    </subcellularLocation>
    <text evidence="8">Localizes to the division septum.</text>
</comment>
<keyword evidence="11" id="KW-1185">Reference proteome</keyword>
<comment type="similarity">
    <text evidence="8">Belongs to the FtsQ/DivIB family. FtsQ subfamily.</text>
</comment>
<dbReference type="Pfam" id="PF08478">
    <property type="entry name" value="POTRA_1"/>
    <property type="match status" value="1"/>
</dbReference>
<keyword evidence="6 8" id="KW-0472">Membrane</keyword>
<keyword evidence="4 8" id="KW-0812">Transmembrane</keyword>
<comment type="caution">
    <text evidence="10">The sequence shown here is derived from an EMBL/GenBank/DDBJ whole genome shotgun (WGS) entry which is preliminary data.</text>
</comment>
<keyword evidence="7 8" id="KW-0131">Cell cycle</keyword>
<dbReference type="PANTHER" id="PTHR37820:SF1">
    <property type="entry name" value="CELL DIVISION PROTEIN FTSQ"/>
    <property type="match status" value="1"/>
</dbReference>
<feature type="domain" description="POTRA" evidence="9">
    <location>
        <begin position="32"/>
        <end position="100"/>
    </location>
</feature>
<evidence type="ECO:0000256" key="1">
    <source>
        <dbReference type="ARBA" id="ARBA00004370"/>
    </source>
</evidence>
<dbReference type="EMBL" id="QOIL01000001">
    <property type="protein sequence ID" value="RCG32964.1"/>
    <property type="molecule type" value="Genomic_DNA"/>
</dbReference>
<evidence type="ECO:0000256" key="7">
    <source>
        <dbReference type="ARBA" id="ARBA00023306"/>
    </source>
</evidence>
<keyword evidence="2 8" id="KW-1003">Cell membrane</keyword>
<evidence type="ECO:0000313" key="10">
    <source>
        <dbReference type="EMBL" id="RCG32964.1"/>
    </source>
</evidence>
<evidence type="ECO:0000256" key="5">
    <source>
        <dbReference type="ARBA" id="ARBA00022989"/>
    </source>
</evidence>
<dbReference type="InterPro" id="IPR005548">
    <property type="entry name" value="Cell_div_FtsQ/DivIB_C"/>
</dbReference>
<dbReference type="Gene3D" id="3.10.20.310">
    <property type="entry name" value="membrane protein fhac"/>
    <property type="match status" value="1"/>
</dbReference>
<dbReference type="GO" id="GO:0005886">
    <property type="term" value="C:plasma membrane"/>
    <property type="evidence" value="ECO:0007669"/>
    <property type="project" value="UniProtKB-SubCell"/>
</dbReference>
<protein>
    <recommendedName>
        <fullName evidence="8">Cell division protein FtsQ</fullName>
    </recommendedName>
</protein>
<evidence type="ECO:0000259" key="9">
    <source>
        <dbReference type="PROSITE" id="PS51779"/>
    </source>
</evidence>
<evidence type="ECO:0000256" key="6">
    <source>
        <dbReference type="ARBA" id="ARBA00023136"/>
    </source>
</evidence>
<accession>A0A367FRW4</accession>
<dbReference type="InterPro" id="IPR013685">
    <property type="entry name" value="POTRA_FtsQ_type"/>
</dbReference>
<dbReference type="OrthoDB" id="9790760at2"/>
<dbReference type="PROSITE" id="PS51779">
    <property type="entry name" value="POTRA"/>
    <property type="match status" value="1"/>
</dbReference>
<evidence type="ECO:0000256" key="8">
    <source>
        <dbReference type="HAMAP-Rule" id="MF_00911"/>
    </source>
</evidence>
<sequence length="223" mass="23701">MSRRAWRTAFAVLLSCGVVGAAAWLVFFSPVLGVRHIAVSGNAVVPDEEVRRAAAVPDRLPMATVDLDAVRGRIAALRRVESVSVERNWPDTLKVRVVERRPVAVVPSGGASAVVDRHGVVVETTASAPFGLPSLHVDRFAVGDPATMAALKVVAGLPGDLARLVGTVRATSADDVSLRLSDGRTIMWGGAERTRDKARVALTLLQRPADRYDVSSPDVVTVK</sequence>
<dbReference type="Proteomes" id="UP000253094">
    <property type="component" value="Unassembled WGS sequence"/>
</dbReference>
<keyword evidence="3 8" id="KW-0132">Cell division</keyword>
<dbReference type="Pfam" id="PF03799">
    <property type="entry name" value="FtsQ_DivIB_C"/>
    <property type="match status" value="1"/>
</dbReference>
<dbReference type="InterPro" id="IPR034746">
    <property type="entry name" value="POTRA"/>
</dbReference>
<proteinExistence type="inferred from homology"/>
<keyword evidence="5 8" id="KW-1133">Transmembrane helix</keyword>
<evidence type="ECO:0000313" key="11">
    <source>
        <dbReference type="Proteomes" id="UP000253094"/>
    </source>
</evidence>
<reference evidence="10 11" key="1">
    <citation type="submission" date="2018-06" db="EMBL/GenBank/DDBJ databases">
        <title>Sphaerisporangium craniellae sp. nov., isolated from a marine sponge in the South China Sea.</title>
        <authorList>
            <person name="Li L."/>
        </authorList>
    </citation>
    <scope>NUCLEOTIDE SEQUENCE [LARGE SCALE GENOMIC DNA]</scope>
    <source>
        <strain evidence="10 11">CCTCC AA 208026</strain>
    </source>
</reference>
<dbReference type="HAMAP" id="MF_00911">
    <property type="entry name" value="FtsQ_subfam"/>
    <property type="match status" value="1"/>
</dbReference>
<evidence type="ECO:0000256" key="3">
    <source>
        <dbReference type="ARBA" id="ARBA00022618"/>
    </source>
</evidence>
<evidence type="ECO:0000256" key="4">
    <source>
        <dbReference type="ARBA" id="ARBA00022692"/>
    </source>
</evidence>
<dbReference type="GO" id="GO:0043093">
    <property type="term" value="P:FtsZ-dependent cytokinesis"/>
    <property type="evidence" value="ECO:0007669"/>
    <property type="project" value="UniProtKB-UniRule"/>
</dbReference>
<organism evidence="10 11">
    <name type="scientific">Sphaerisporangium album</name>
    <dbReference type="NCBI Taxonomy" id="509200"/>
    <lineage>
        <taxon>Bacteria</taxon>
        <taxon>Bacillati</taxon>
        <taxon>Actinomycetota</taxon>
        <taxon>Actinomycetes</taxon>
        <taxon>Streptosporangiales</taxon>
        <taxon>Streptosporangiaceae</taxon>
        <taxon>Sphaerisporangium</taxon>
    </lineage>
</organism>
<dbReference type="PANTHER" id="PTHR37820">
    <property type="entry name" value="CELL DIVISION PROTEIN DIVIB"/>
    <property type="match status" value="1"/>
</dbReference>
<dbReference type="InterPro" id="IPR026579">
    <property type="entry name" value="FtsQ"/>
</dbReference>
<dbReference type="RefSeq" id="WP_114026629.1">
    <property type="nucleotide sequence ID" value="NZ_QOIL01000001.1"/>
</dbReference>
<evidence type="ECO:0000256" key="2">
    <source>
        <dbReference type="ARBA" id="ARBA00022475"/>
    </source>
</evidence>
<dbReference type="GO" id="GO:0090529">
    <property type="term" value="P:cell septum assembly"/>
    <property type="evidence" value="ECO:0007669"/>
    <property type="project" value="InterPro"/>
</dbReference>
<dbReference type="GO" id="GO:0032153">
    <property type="term" value="C:cell division site"/>
    <property type="evidence" value="ECO:0007669"/>
    <property type="project" value="UniProtKB-UniRule"/>
</dbReference>
<gene>
    <name evidence="8" type="primary">ftsQ</name>
    <name evidence="10" type="ORF">DQ384_00465</name>
</gene>
<name>A0A367FRW4_9ACTN</name>
<comment type="function">
    <text evidence="8">Essential cell division protein.</text>
</comment>
<dbReference type="AlphaFoldDB" id="A0A367FRW4"/>